<dbReference type="EMBL" id="QGNW01000248">
    <property type="protein sequence ID" value="RVW81830.1"/>
    <property type="molecule type" value="Genomic_DNA"/>
</dbReference>
<reference evidence="1 2" key="1">
    <citation type="journal article" date="2018" name="PLoS Genet.">
        <title>Population sequencing reveals clonal diversity and ancestral inbreeding in the grapevine cultivar Chardonnay.</title>
        <authorList>
            <person name="Roach M.J."/>
            <person name="Johnson D.L."/>
            <person name="Bohlmann J."/>
            <person name="van Vuuren H.J."/>
            <person name="Jones S.J."/>
            <person name="Pretorius I.S."/>
            <person name="Schmidt S.A."/>
            <person name="Borneman A.R."/>
        </authorList>
    </citation>
    <scope>NUCLEOTIDE SEQUENCE [LARGE SCALE GENOMIC DNA]</scope>
    <source>
        <strain evidence="2">cv. Chardonnay</strain>
        <tissue evidence="1">Leaf</tissue>
    </source>
</reference>
<sequence length="945" mass="107308">MHSIDFAELDDHIHMLSWDELEPEPIVSDEIHEIGRMNFGPWMSTPFRLVPNAASVLTATIEPLTFPHYSTPYVDDIHTSDVQYVIRGVIEHIGSHFYLEFVSIFQHSPRCIDLSLKADQSRDYYHSGGVDPYGDTTIIVLDYAPSDFGPSTQIIRACDSTRREVMGTLEIELLIVGAIPYSIHQKVKFIHDGQVVIVQFVGDMFISTEPVLQISHSDDELFLTGFTFDEVQTLEIEDFCQDFVAISPSEFMAIPDHDVLFELGFIPIELSDGVPSTSTSVLAASSSPDRMSFMTLYFPDEINEHETFFEIRDIVDGAVPYDEYVDEMVAISISQIDGMIQPALASPFDLFRVSAIEGASEFVDSPLFFDVLSGFVSRSDNVHDSSFMDLSIFEYLSVSCDITLSIPSSLTSHIFDIDDEIVQHNSDDDSSSASDSNPIYQRVSPATRDIEIVDFGTANQLGELRIGLDLSINERDGFIQNDKVRVCIDFQDLNKASPKNDFPLPHIDMLIDNTASHWMLSFMDGFFEYSQILMALEDMEKTSFITEWGTYCCKVMSFSLKNAGATYQRAATTLFHDMMHRDVEFRLRLDPKKCIFGVTSRKLLGYMVSERGIEVYPDKIRVIFDMFALRTKREVRGFLVSDGGAIDDDFPDEDVVAMTSLSDRHHTTNNIVEYEACNLGFETTLEFGIKQMEVFGDSNMNQFADALATLAFMIDIPVDAIVRPLLIESRFAPAYCCLIDDTEPNDGFPWYHDIYHFLRLGVYPDATMAKDKKAWRQLDARFKICGETLYKRSDDGILLPVCSEMSRVSDTWGPHLCVTLRATCIDFAMTIFNMGSHILLLGVWYGSSATNERRLRSIDHGRAYQRKMARAFKKQVKPLQLRIGDLVLKVIRGLIRDPREKFRPNWSEPYFIRELTSEGAAWLMDLDGNRFSEPTNVDQLKRCYV</sequence>
<dbReference type="AlphaFoldDB" id="A0A438HBI7"/>
<evidence type="ECO:0000313" key="1">
    <source>
        <dbReference type="EMBL" id="RVW81830.1"/>
    </source>
</evidence>
<protein>
    <submittedName>
        <fullName evidence="1">Transposon Ty3-G Gag-Pol polyprotein</fullName>
    </submittedName>
</protein>
<comment type="caution">
    <text evidence="1">The sequence shown here is derived from an EMBL/GenBank/DDBJ whole genome shotgun (WGS) entry which is preliminary data.</text>
</comment>
<dbReference type="CDD" id="cd01647">
    <property type="entry name" value="RT_LTR"/>
    <property type="match status" value="1"/>
</dbReference>
<organism evidence="1 2">
    <name type="scientific">Vitis vinifera</name>
    <name type="common">Grape</name>
    <dbReference type="NCBI Taxonomy" id="29760"/>
    <lineage>
        <taxon>Eukaryota</taxon>
        <taxon>Viridiplantae</taxon>
        <taxon>Streptophyta</taxon>
        <taxon>Embryophyta</taxon>
        <taxon>Tracheophyta</taxon>
        <taxon>Spermatophyta</taxon>
        <taxon>Magnoliopsida</taxon>
        <taxon>eudicotyledons</taxon>
        <taxon>Gunneridae</taxon>
        <taxon>Pentapetalae</taxon>
        <taxon>rosids</taxon>
        <taxon>Vitales</taxon>
        <taxon>Vitaceae</taxon>
        <taxon>Viteae</taxon>
        <taxon>Vitis</taxon>
    </lineage>
</organism>
<name>A0A438HBI7_VITVI</name>
<dbReference type="PANTHER" id="PTHR24559:SF457">
    <property type="entry name" value="RNA-DIRECTED DNA POLYMERASE HOMOLOG"/>
    <property type="match status" value="1"/>
</dbReference>
<evidence type="ECO:0000313" key="2">
    <source>
        <dbReference type="Proteomes" id="UP000288805"/>
    </source>
</evidence>
<dbReference type="InterPro" id="IPR043128">
    <property type="entry name" value="Rev_trsase/Diguanyl_cyclase"/>
</dbReference>
<accession>A0A438HBI7</accession>
<dbReference type="Gene3D" id="3.10.10.10">
    <property type="entry name" value="HIV Type 1 Reverse Transcriptase, subunit A, domain 1"/>
    <property type="match status" value="1"/>
</dbReference>
<gene>
    <name evidence="1" type="primary">TY3B-G_84</name>
    <name evidence="1" type="ORF">CK203_051622</name>
</gene>
<dbReference type="Proteomes" id="UP000288805">
    <property type="component" value="Unassembled WGS sequence"/>
</dbReference>
<dbReference type="InterPro" id="IPR053134">
    <property type="entry name" value="RNA-dir_DNA_polymerase"/>
</dbReference>
<dbReference type="InterPro" id="IPR043502">
    <property type="entry name" value="DNA/RNA_pol_sf"/>
</dbReference>
<dbReference type="PANTHER" id="PTHR24559">
    <property type="entry name" value="TRANSPOSON TY3-I GAG-POL POLYPROTEIN"/>
    <property type="match status" value="1"/>
</dbReference>
<dbReference type="SUPFAM" id="SSF56672">
    <property type="entry name" value="DNA/RNA polymerases"/>
    <property type="match status" value="1"/>
</dbReference>
<dbReference type="Gene3D" id="3.30.70.270">
    <property type="match status" value="1"/>
</dbReference>
<proteinExistence type="predicted"/>